<dbReference type="AlphaFoldDB" id="A0A8E2RR20"/>
<name>A0A8E2RR20_9BURK</name>
<evidence type="ECO:0000313" key="2">
    <source>
        <dbReference type="EMBL" id="PRF18618.1"/>
    </source>
</evidence>
<gene>
    <name evidence="2" type="ORF">C6P98_26910</name>
</gene>
<dbReference type="Proteomes" id="UP000237686">
    <property type="component" value="Unassembled WGS sequence"/>
</dbReference>
<accession>A0A8E2RR20</accession>
<protein>
    <submittedName>
        <fullName evidence="2">Uncharacterized protein</fullName>
    </submittedName>
</protein>
<dbReference type="EMBL" id="PVFZ01000068">
    <property type="protein sequence ID" value="PRF18618.1"/>
    <property type="molecule type" value="Genomic_DNA"/>
</dbReference>
<feature type="region of interest" description="Disordered" evidence="1">
    <location>
        <begin position="1"/>
        <end position="27"/>
    </location>
</feature>
<sequence length="91" mass="10332">MKIGAARMASRVRSAPNAAERRSRKRWSARSVCRVRSSGNRSFAQTERAWLQFAIGAPARACMAMPTTRTGNRRDRHYIFITANILPIRAR</sequence>
<comment type="caution">
    <text evidence="2">The sequence shown here is derived from an EMBL/GenBank/DDBJ whole genome shotgun (WGS) entry which is preliminary data.</text>
</comment>
<reference evidence="2 3" key="1">
    <citation type="submission" date="2018-03" db="EMBL/GenBank/DDBJ databases">
        <authorList>
            <person name="Nguyen K."/>
            <person name="Fouts D."/>
            <person name="Sutton G."/>
        </authorList>
    </citation>
    <scope>NUCLEOTIDE SEQUENCE [LARGE SCALE GENOMIC DNA]</scope>
    <source>
        <strain evidence="2 3">AU17135</strain>
    </source>
</reference>
<proteinExistence type="predicted"/>
<organism evidence="2 3">
    <name type="scientific">Burkholderia multivorans</name>
    <dbReference type="NCBI Taxonomy" id="87883"/>
    <lineage>
        <taxon>Bacteria</taxon>
        <taxon>Pseudomonadati</taxon>
        <taxon>Pseudomonadota</taxon>
        <taxon>Betaproteobacteria</taxon>
        <taxon>Burkholderiales</taxon>
        <taxon>Burkholderiaceae</taxon>
        <taxon>Burkholderia</taxon>
        <taxon>Burkholderia cepacia complex</taxon>
    </lineage>
</organism>
<evidence type="ECO:0000256" key="1">
    <source>
        <dbReference type="SAM" id="MobiDB-lite"/>
    </source>
</evidence>
<evidence type="ECO:0000313" key="3">
    <source>
        <dbReference type="Proteomes" id="UP000237686"/>
    </source>
</evidence>